<dbReference type="CDD" id="cd19994">
    <property type="entry name" value="PBP1_ChvE"/>
    <property type="match status" value="1"/>
</dbReference>
<dbReference type="InterPro" id="IPR025997">
    <property type="entry name" value="SBP_2_dom"/>
</dbReference>
<accession>A0A174AEB1</accession>
<dbReference type="InterPro" id="IPR028082">
    <property type="entry name" value="Peripla_BP_I"/>
</dbReference>
<gene>
    <name evidence="5" type="primary">sbpA_1</name>
    <name evidence="5" type="ORF">ERS852480_00031</name>
</gene>
<dbReference type="PANTHER" id="PTHR30036">
    <property type="entry name" value="D-XYLOSE-BINDING PERIPLASMIC PROTEIN"/>
    <property type="match status" value="1"/>
</dbReference>
<name>A0A174AEB1_9FIRM</name>
<dbReference type="GO" id="GO:0030288">
    <property type="term" value="C:outer membrane-bounded periplasmic space"/>
    <property type="evidence" value="ECO:0007669"/>
    <property type="project" value="TreeGrafter"/>
</dbReference>
<sequence length="394" mass="41999">MKRKIISMILGTAIAASLLTGCGGSQQAAATTAAAAGDTTAAAADSAAAADAAAEAAKAATGEGKKVGVAMPTQSSERWINDGANMKKQLEALGYEVDLQYAEDDVQMQVSQIENMIASGVNCLVIASIDSSALVNAEEQAKNAGIPIIAYDRLLMDTDAVSYYATFDNKGVGTAIGNYIKEAKDLDVAKAAGESYTIEFFMGSPDDNNALFLYNGLMEVLQPYLDDGTLVCRSGRTSFEDTCILRWSQETAQQNCENYLTGFYADEKLDICASAFDGFAYGCKAALEGAGYKVGEDWPLITGQDAELMAVKNIISGYQTATIYKDTRLLAEKCVTMVQAVLEGAEPEINDTEQYNNGKVVVPAYLCTPVAVDKDNYKEIIVDGGYYTEEQLAQ</sequence>
<evidence type="ECO:0000256" key="3">
    <source>
        <dbReference type="SAM" id="SignalP"/>
    </source>
</evidence>
<dbReference type="Proteomes" id="UP000095512">
    <property type="component" value="Unassembled WGS sequence"/>
</dbReference>
<dbReference type="RefSeq" id="WP_057570985.1">
    <property type="nucleotide sequence ID" value="NZ_CZAB01000001.1"/>
</dbReference>
<keyword evidence="2 3" id="KW-0732">Signal</keyword>
<proteinExistence type="predicted"/>
<feature type="domain" description="Periplasmic binding protein" evidence="4">
    <location>
        <begin position="67"/>
        <end position="345"/>
    </location>
</feature>
<dbReference type="PROSITE" id="PS51257">
    <property type="entry name" value="PROKAR_LIPOPROTEIN"/>
    <property type="match status" value="1"/>
</dbReference>
<dbReference type="GO" id="GO:0030246">
    <property type="term" value="F:carbohydrate binding"/>
    <property type="evidence" value="ECO:0007669"/>
    <property type="project" value="TreeGrafter"/>
</dbReference>
<dbReference type="NCBIfam" id="NF040907">
    <property type="entry name" value="ChvE"/>
    <property type="match status" value="1"/>
</dbReference>
<evidence type="ECO:0000256" key="1">
    <source>
        <dbReference type="ARBA" id="ARBA00004196"/>
    </source>
</evidence>
<dbReference type="PANTHER" id="PTHR30036:SF1">
    <property type="entry name" value="D-XYLOSE-BINDING PERIPLASMIC PROTEIN"/>
    <property type="match status" value="1"/>
</dbReference>
<dbReference type="AlphaFoldDB" id="A0A174AEB1"/>
<evidence type="ECO:0000313" key="6">
    <source>
        <dbReference type="Proteomes" id="UP000095512"/>
    </source>
</evidence>
<evidence type="ECO:0000259" key="4">
    <source>
        <dbReference type="Pfam" id="PF13407"/>
    </source>
</evidence>
<feature type="chain" id="PRO_5008017618" evidence="3">
    <location>
        <begin position="29"/>
        <end position="394"/>
    </location>
</feature>
<dbReference type="EMBL" id="CZAB01000001">
    <property type="protein sequence ID" value="CUN86080.1"/>
    <property type="molecule type" value="Genomic_DNA"/>
</dbReference>
<protein>
    <submittedName>
        <fullName evidence="5">Monosaccharide-transporting ATPase</fullName>
    </submittedName>
</protein>
<feature type="signal peptide" evidence="3">
    <location>
        <begin position="1"/>
        <end position="28"/>
    </location>
</feature>
<dbReference type="SUPFAM" id="SSF53822">
    <property type="entry name" value="Periplasmic binding protein-like I"/>
    <property type="match status" value="1"/>
</dbReference>
<dbReference type="Gene3D" id="3.40.50.2300">
    <property type="match status" value="2"/>
</dbReference>
<evidence type="ECO:0000256" key="2">
    <source>
        <dbReference type="ARBA" id="ARBA00022729"/>
    </source>
</evidence>
<comment type="subcellular location">
    <subcellularLocation>
        <location evidence="1">Cell envelope</location>
    </subcellularLocation>
</comment>
<dbReference type="InterPro" id="IPR049784">
    <property type="entry name" value="ChvE-like"/>
</dbReference>
<dbReference type="InterPro" id="IPR050555">
    <property type="entry name" value="Bact_Solute-Bind_Prot2"/>
</dbReference>
<dbReference type="Pfam" id="PF13407">
    <property type="entry name" value="Peripla_BP_4"/>
    <property type="match status" value="1"/>
</dbReference>
<reference evidence="5 6" key="1">
    <citation type="submission" date="2015-09" db="EMBL/GenBank/DDBJ databases">
        <authorList>
            <consortium name="Pathogen Informatics"/>
        </authorList>
    </citation>
    <scope>NUCLEOTIDE SEQUENCE [LARGE SCALE GENOMIC DNA]</scope>
    <source>
        <strain evidence="5 6">2789STDY5834865</strain>
    </source>
</reference>
<evidence type="ECO:0000313" key="5">
    <source>
        <dbReference type="EMBL" id="CUN86080.1"/>
    </source>
</evidence>
<organism evidence="5 6">
    <name type="scientific">Enterocloster clostridioformis</name>
    <dbReference type="NCBI Taxonomy" id="1531"/>
    <lineage>
        <taxon>Bacteria</taxon>
        <taxon>Bacillati</taxon>
        <taxon>Bacillota</taxon>
        <taxon>Clostridia</taxon>
        <taxon>Lachnospirales</taxon>
        <taxon>Lachnospiraceae</taxon>
        <taxon>Enterocloster</taxon>
    </lineage>
</organism>